<evidence type="ECO:0000313" key="9">
    <source>
        <dbReference type="EMBL" id="WFM83228.1"/>
    </source>
</evidence>
<feature type="transmembrane region" description="Helical" evidence="8">
    <location>
        <begin position="70"/>
        <end position="94"/>
    </location>
</feature>
<evidence type="ECO:0000256" key="6">
    <source>
        <dbReference type="ARBA" id="ARBA00023136"/>
    </source>
</evidence>
<gene>
    <name evidence="9" type="ORF">P7079_07500</name>
</gene>
<evidence type="ECO:0000256" key="1">
    <source>
        <dbReference type="ARBA" id="ARBA00004651"/>
    </source>
</evidence>
<dbReference type="PANTHER" id="PTHR34583:SF2">
    <property type="entry name" value="ANTIPORTER SUBUNIT MNHC2-RELATED"/>
    <property type="match status" value="1"/>
</dbReference>
<dbReference type="EMBL" id="CP121208">
    <property type="protein sequence ID" value="WFM83228.1"/>
    <property type="molecule type" value="Genomic_DNA"/>
</dbReference>
<sequence length="176" mass="18679">MSVSLVLVFLAAVLVGVGVYLVLERSLTRIILGLTSITNGVNILFLIAGGRSGEPPLVGVAPAERMADPLVQAMMLTAIVISLGSAAFLLALAYRSWQLTGNDEVQDDPEDRRVARMTERAKMAARADAETRVEEDASQTHDETEGDPDADGALGVPGDPGATCRPDYTNREAGER</sequence>
<feature type="compositionally biased region" description="Basic and acidic residues" evidence="7">
    <location>
        <begin position="118"/>
        <end position="143"/>
    </location>
</feature>
<comment type="subcellular location">
    <subcellularLocation>
        <location evidence="1">Cell membrane</location>
        <topology evidence="1">Multi-pass membrane protein</topology>
    </subcellularLocation>
</comment>
<protein>
    <submittedName>
        <fullName evidence="9">Na(+)/H(+) antiporter subunit C</fullName>
    </submittedName>
</protein>
<dbReference type="RefSeq" id="WP_278012653.1">
    <property type="nucleotide sequence ID" value="NZ_CP121208.1"/>
</dbReference>
<dbReference type="InterPro" id="IPR039428">
    <property type="entry name" value="NUOK/Mnh_C1-like"/>
</dbReference>
<dbReference type="PANTHER" id="PTHR34583">
    <property type="entry name" value="ANTIPORTER SUBUNIT MNHC2-RELATED"/>
    <property type="match status" value="1"/>
</dbReference>
<evidence type="ECO:0000256" key="8">
    <source>
        <dbReference type="SAM" id="Phobius"/>
    </source>
</evidence>
<feature type="region of interest" description="Disordered" evidence="7">
    <location>
        <begin position="118"/>
        <end position="176"/>
    </location>
</feature>
<proteinExistence type="inferred from homology"/>
<evidence type="ECO:0000256" key="4">
    <source>
        <dbReference type="ARBA" id="ARBA00022692"/>
    </source>
</evidence>
<dbReference type="Gene3D" id="1.10.287.3510">
    <property type="match status" value="1"/>
</dbReference>
<evidence type="ECO:0000256" key="3">
    <source>
        <dbReference type="ARBA" id="ARBA00022475"/>
    </source>
</evidence>
<feature type="transmembrane region" description="Helical" evidence="8">
    <location>
        <begin position="30"/>
        <end position="50"/>
    </location>
</feature>
<dbReference type="Pfam" id="PF00420">
    <property type="entry name" value="Oxidored_q2"/>
    <property type="match status" value="1"/>
</dbReference>
<evidence type="ECO:0000256" key="7">
    <source>
        <dbReference type="SAM" id="MobiDB-lite"/>
    </source>
</evidence>
<evidence type="ECO:0000313" key="10">
    <source>
        <dbReference type="Proteomes" id="UP001215216"/>
    </source>
</evidence>
<accession>A0ABY8FXI0</accession>
<name>A0ABY8FXI0_9ACTO</name>
<keyword evidence="6 8" id="KW-0472">Membrane</keyword>
<organism evidence="9 10">
    <name type="scientific">Arcanobacterium canis</name>
    <dbReference type="NCBI Taxonomy" id="999183"/>
    <lineage>
        <taxon>Bacteria</taxon>
        <taxon>Bacillati</taxon>
        <taxon>Actinomycetota</taxon>
        <taxon>Actinomycetes</taxon>
        <taxon>Actinomycetales</taxon>
        <taxon>Actinomycetaceae</taxon>
        <taxon>Arcanobacterium</taxon>
    </lineage>
</organism>
<evidence type="ECO:0000256" key="2">
    <source>
        <dbReference type="ARBA" id="ARBA00010388"/>
    </source>
</evidence>
<evidence type="ECO:0000256" key="5">
    <source>
        <dbReference type="ARBA" id="ARBA00022989"/>
    </source>
</evidence>
<feature type="transmembrane region" description="Helical" evidence="8">
    <location>
        <begin position="6"/>
        <end position="23"/>
    </location>
</feature>
<dbReference type="InterPro" id="IPR050601">
    <property type="entry name" value="CPA3_antiporter_subunitC"/>
</dbReference>
<reference evidence="9 10" key="1">
    <citation type="submission" date="2023-03" db="EMBL/GenBank/DDBJ databases">
        <title>Complete genome of Arcanobacterium canis strain DSM 25104 isolated in 2010 from a canine otitis externa in Germany.</title>
        <authorList>
            <person name="Borowiak M."/>
            <person name="Kreitlow A."/>
            <person name="Malorny B."/>
            <person name="Laemmler C."/>
            <person name="Prenger-Berninghoff E."/>
            <person name="Ploetz M."/>
            <person name="Abdulmawjood A."/>
        </authorList>
    </citation>
    <scope>NUCLEOTIDE SEQUENCE [LARGE SCALE GENOMIC DNA]</scope>
    <source>
        <strain evidence="9 10">DSM 25104</strain>
    </source>
</reference>
<comment type="similarity">
    <text evidence="2">Belongs to the CPA3 antiporters (TC 2.A.63) subunit C family.</text>
</comment>
<dbReference type="NCBIfam" id="NF005929">
    <property type="entry name" value="PRK07946.1"/>
    <property type="match status" value="1"/>
</dbReference>
<keyword evidence="10" id="KW-1185">Reference proteome</keyword>
<keyword evidence="4 8" id="KW-0812">Transmembrane</keyword>
<keyword evidence="3" id="KW-1003">Cell membrane</keyword>
<dbReference type="Proteomes" id="UP001215216">
    <property type="component" value="Chromosome"/>
</dbReference>
<keyword evidence="5 8" id="KW-1133">Transmembrane helix</keyword>